<dbReference type="OrthoDB" id="1375851at2"/>
<evidence type="ECO:0000313" key="1">
    <source>
        <dbReference type="EMBL" id="TSJ44979.1"/>
    </source>
</evidence>
<sequence length="95" mass="11012">MRPENVNPGNFQVIEVVYDNQEFSIAFGIWESRDRVLAMRWNGDNDTDAGYPKTFGHPMWFIISNELRIPILTSLIGLPFSDKERLLRVIGESIR</sequence>
<dbReference type="AlphaFoldDB" id="A0A556MYW1"/>
<dbReference type="Proteomes" id="UP000316008">
    <property type="component" value="Unassembled WGS sequence"/>
</dbReference>
<evidence type="ECO:0000313" key="2">
    <source>
        <dbReference type="Proteomes" id="UP000316008"/>
    </source>
</evidence>
<dbReference type="EMBL" id="VLPL01000004">
    <property type="protein sequence ID" value="TSJ44979.1"/>
    <property type="molecule type" value="Genomic_DNA"/>
</dbReference>
<keyword evidence="2" id="KW-1185">Reference proteome</keyword>
<proteinExistence type="predicted"/>
<comment type="caution">
    <text evidence="1">The sequence shown here is derived from an EMBL/GenBank/DDBJ whole genome shotgun (WGS) entry which is preliminary data.</text>
</comment>
<name>A0A556MYW1_9FLAO</name>
<accession>A0A556MYW1</accession>
<gene>
    <name evidence="1" type="ORF">FO442_10305</name>
</gene>
<protein>
    <submittedName>
        <fullName evidence="1">Uncharacterized protein</fullName>
    </submittedName>
</protein>
<dbReference type="RefSeq" id="WP_144333100.1">
    <property type="nucleotide sequence ID" value="NZ_VLPL01000004.1"/>
</dbReference>
<reference evidence="1 2" key="1">
    <citation type="submission" date="2019-07" db="EMBL/GenBank/DDBJ databases">
        <authorList>
            <person name="Huq M.A."/>
        </authorList>
    </citation>
    <scope>NUCLEOTIDE SEQUENCE [LARGE SCALE GENOMIC DNA]</scope>
    <source>
        <strain evidence="1 2">MAH-3</strain>
    </source>
</reference>
<organism evidence="1 2">
    <name type="scientific">Fluviicola chungangensis</name>
    <dbReference type="NCBI Taxonomy" id="2597671"/>
    <lineage>
        <taxon>Bacteria</taxon>
        <taxon>Pseudomonadati</taxon>
        <taxon>Bacteroidota</taxon>
        <taxon>Flavobacteriia</taxon>
        <taxon>Flavobacteriales</taxon>
        <taxon>Crocinitomicaceae</taxon>
        <taxon>Fluviicola</taxon>
    </lineage>
</organism>